<gene>
    <name evidence="2" type="ORF">DOTSEDRAFT_175624</name>
</gene>
<feature type="transmembrane region" description="Helical" evidence="1">
    <location>
        <begin position="237"/>
        <end position="261"/>
    </location>
</feature>
<dbReference type="STRING" id="675120.N1PJB8"/>
<evidence type="ECO:0000256" key="1">
    <source>
        <dbReference type="SAM" id="Phobius"/>
    </source>
</evidence>
<accession>N1PJB8</accession>
<dbReference type="eggNOG" id="ENOG502SM9E">
    <property type="taxonomic scope" value="Eukaryota"/>
</dbReference>
<dbReference type="OMA" id="VAEFWIM"/>
<dbReference type="InterPro" id="IPR036305">
    <property type="entry name" value="RGS_sf"/>
</dbReference>
<evidence type="ECO:0000313" key="3">
    <source>
        <dbReference type="Proteomes" id="UP000016933"/>
    </source>
</evidence>
<keyword evidence="1" id="KW-1133">Transmembrane helix</keyword>
<feature type="transmembrane region" description="Helical" evidence="1">
    <location>
        <begin position="20"/>
        <end position="43"/>
    </location>
</feature>
<protein>
    <recommendedName>
        <fullName evidence="4">RGS domain-containing protein</fullName>
    </recommendedName>
</protein>
<evidence type="ECO:0008006" key="4">
    <source>
        <dbReference type="Google" id="ProtNLM"/>
    </source>
</evidence>
<feature type="transmembrane region" description="Helical" evidence="1">
    <location>
        <begin position="154"/>
        <end position="174"/>
    </location>
</feature>
<dbReference type="EMBL" id="KB446541">
    <property type="protein sequence ID" value="EME42507.1"/>
    <property type="molecule type" value="Genomic_DNA"/>
</dbReference>
<reference evidence="3" key="1">
    <citation type="journal article" date="2012" name="PLoS Genet.">
        <title>The genomes of the fungal plant pathogens Cladosporium fulvum and Dothistroma septosporum reveal adaptation to different hosts and lifestyles but also signatures of common ancestry.</title>
        <authorList>
            <person name="de Wit P.J.G.M."/>
            <person name="van der Burgt A."/>
            <person name="Oekmen B."/>
            <person name="Stergiopoulos I."/>
            <person name="Abd-Elsalam K.A."/>
            <person name="Aerts A.L."/>
            <person name="Bahkali A.H."/>
            <person name="Beenen H.G."/>
            <person name="Chettri P."/>
            <person name="Cox M.P."/>
            <person name="Datema E."/>
            <person name="de Vries R.P."/>
            <person name="Dhillon B."/>
            <person name="Ganley A.R."/>
            <person name="Griffiths S.A."/>
            <person name="Guo Y."/>
            <person name="Hamelin R.C."/>
            <person name="Henrissat B."/>
            <person name="Kabir M.S."/>
            <person name="Jashni M.K."/>
            <person name="Kema G."/>
            <person name="Klaubauf S."/>
            <person name="Lapidus A."/>
            <person name="Levasseur A."/>
            <person name="Lindquist E."/>
            <person name="Mehrabi R."/>
            <person name="Ohm R.A."/>
            <person name="Owen T.J."/>
            <person name="Salamov A."/>
            <person name="Schwelm A."/>
            <person name="Schijlen E."/>
            <person name="Sun H."/>
            <person name="van den Burg H.A."/>
            <person name="van Ham R.C.H.J."/>
            <person name="Zhang S."/>
            <person name="Goodwin S.B."/>
            <person name="Grigoriev I.V."/>
            <person name="Collemare J."/>
            <person name="Bradshaw R.E."/>
        </authorList>
    </citation>
    <scope>NUCLEOTIDE SEQUENCE [LARGE SCALE GENOMIC DNA]</scope>
    <source>
        <strain evidence="3">NZE10 / CBS 128990</strain>
    </source>
</reference>
<dbReference type="SUPFAM" id="SSF48097">
    <property type="entry name" value="Regulator of G-protein signaling, RGS"/>
    <property type="match status" value="1"/>
</dbReference>
<feature type="transmembrane region" description="Helical" evidence="1">
    <location>
        <begin position="273"/>
        <end position="291"/>
    </location>
</feature>
<dbReference type="OrthoDB" id="5313079at2759"/>
<proteinExistence type="predicted"/>
<keyword evidence="3" id="KW-1185">Reference proteome</keyword>
<feature type="transmembrane region" description="Helical" evidence="1">
    <location>
        <begin position="207"/>
        <end position="225"/>
    </location>
</feature>
<reference evidence="2 3" key="2">
    <citation type="journal article" date="2012" name="PLoS Pathog.">
        <title>Diverse lifestyles and strategies of plant pathogenesis encoded in the genomes of eighteen Dothideomycetes fungi.</title>
        <authorList>
            <person name="Ohm R.A."/>
            <person name="Feau N."/>
            <person name="Henrissat B."/>
            <person name="Schoch C.L."/>
            <person name="Horwitz B.A."/>
            <person name="Barry K.W."/>
            <person name="Condon B.J."/>
            <person name="Copeland A.C."/>
            <person name="Dhillon B."/>
            <person name="Glaser F."/>
            <person name="Hesse C.N."/>
            <person name="Kosti I."/>
            <person name="LaButti K."/>
            <person name="Lindquist E.A."/>
            <person name="Lucas S."/>
            <person name="Salamov A.A."/>
            <person name="Bradshaw R.E."/>
            <person name="Ciuffetti L."/>
            <person name="Hamelin R.C."/>
            <person name="Kema G.H.J."/>
            <person name="Lawrence C."/>
            <person name="Scott J.A."/>
            <person name="Spatafora J.W."/>
            <person name="Turgeon B.G."/>
            <person name="de Wit P.J.G.M."/>
            <person name="Zhong S."/>
            <person name="Goodwin S.B."/>
            <person name="Grigoriev I.V."/>
        </authorList>
    </citation>
    <scope>NUCLEOTIDE SEQUENCE [LARGE SCALE GENOMIC DNA]</scope>
    <source>
        <strain evidence="3">NZE10 / CBS 128990</strain>
    </source>
</reference>
<keyword evidence="1" id="KW-0472">Membrane</keyword>
<sequence>MALEPLGRNWGDIVNWDDLAKAYAGFIIAWTVLLYVGVGWLVWNRNLPSVRIRNVPIAVLSVSFLHLYLIKIVLAYTTNGHFLCGAEFWIMSIYLPFGIAFFQMNLLQLYSISEQQQKLLSSSGSTKSVLPSTSKDIRGIWKNWRSLSQARRSYVYISMGMFVQVVITAVLYATSPELQGDWKSYGKVSHAKGQALCRKSLLWVPSAFWQLWWSWVFGIYTLYKIRNIHDTHYWRLGTWLSVIFGLPGTPLWLAAVFCIHFKPVNIRWVPPMWLAPGIVVMQTVTIFLPMLEEYQARRHMRATLSIIETWEKKDTTHLYGSIMSGDRSQISQSTSTRSQDLYSMTSLEKALAVNPLPLLHFAANKDFTAENIIFLMRVKEWRQAWSSAPRQLSTRDITEESRAMLFRLAVEIYMTCVLDTISDFPINIEGPIRAKLDFLFESAVPDGKKRTSAESEASPFGFEVEDPKTDPIQVEVKRIALVRETSADSQDSVWSDFDLTAFDAAEASIKYLVLTNTWRKFAQQAQNGCSRRTVEMV</sequence>
<dbReference type="AlphaFoldDB" id="N1PJB8"/>
<feature type="transmembrane region" description="Helical" evidence="1">
    <location>
        <begin position="55"/>
        <end position="76"/>
    </location>
</feature>
<dbReference type="Proteomes" id="UP000016933">
    <property type="component" value="Unassembled WGS sequence"/>
</dbReference>
<keyword evidence="1" id="KW-0812">Transmembrane</keyword>
<organism evidence="2 3">
    <name type="scientific">Dothistroma septosporum (strain NZE10 / CBS 128990)</name>
    <name type="common">Red band needle blight fungus</name>
    <name type="synonym">Mycosphaerella pini</name>
    <dbReference type="NCBI Taxonomy" id="675120"/>
    <lineage>
        <taxon>Eukaryota</taxon>
        <taxon>Fungi</taxon>
        <taxon>Dikarya</taxon>
        <taxon>Ascomycota</taxon>
        <taxon>Pezizomycotina</taxon>
        <taxon>Dothideomycetes</taxon>
        <taxon>Dothideomycetidae</taxon>
        <taxon>Mycosphaerellales</taxon>
        <taxon>Mycosphaerellaceae</taxon>
        <taxon>Dothistroma</taxon>
    </lineage>
</organism>
<name>N1PJB8_DOTSN</name>
<evidence type="ECO:0000313" key="2">
    <source>
        <dbReference type="EMBL" id="EME42507.1"/>
    </source>
</evidence>
<dbReference type="HOGENOM" id="CLU_022448_0_0_1"/>
<feature type="transmembrane region" description="Helical" evidence="1">
    <location>
        <begin position="88"/>
        <end position="110"/>
    </location>
</feature>